<dbReference type="OrthoDB" id="63267at2759"/>
<reference evidence="1 2" key="2">
    <citation type="submission" date="2018-11" db="EMBL/GenBank/DDBJ databases">
        <authorList>
            <consortium name="Pathogen Informatics"/>
        </authorList>
    </citation>
    <scope>NUCLEOTIDE SEQUENCE [LARGE SCALE GENOMIC DNA]</scope>
</reference>
<dbReference type="EMBL" id="UYRT01018768">
    <property type="protein sequence ID" value="VDK57944.1"/>
    <property type="molecule type" value="Genomic_DNA"/>
</dbReference>
<dbReference type="Gene3D" id="3.10.20.90">
    <property type="entry name" value="Phosphatidylinositol 3-kinase Catalytic Subunit, Chain A, domain 1"/>
    <property type="match status" value="1"/>
</dbReference>
<reference evidence="3" key="1">
    <citation type="submission" date="2016-06" db="UniProtKB">
        <authorList>
            <consortium name="WormBaseParasite"/>
        </authorList>
    </citation>
    <scope>IDENTIFICATION</scope>
</reference>
<proteinExistence type="predicted"/>
<sequence>MVEREECHDSDPSRQNEYELPLLLRRQWGALYGDPCTISSQRELDEAVRLLHANGEAELNVHVFLGIPPLPGLPCNGEDSMSFTLPSFVVFLFTAYLR</sequence>
<accession>A0A183DF28</accession>
<organism evidence="3">
    <name type="scientific">Gongylonema pulchrum</name>
    <dbReference type="NCBI Taxonomy" id="637853"/>
    <lineage>
        <taxon>Eukaryota</taxon>
        <taxon>Metazoa</taxon>
        <taxon>Ecdysozoa</taxon>
        <taxon>Nematoda</taxon>
        <taxon>Chromadorea</taxon>
        <taxon>Rhabditida</taxon>
        <taxon>Spirurina</taxon>
        <taxon>Spiruromorpha</taxon>
        <taxon>Spiruroidea</taxon>
        <taxon>Gongylonematidae</taxon>
        <taxon>Gongylonema</taxon>
    </lineage>
</organism>
<evidence type="ECO:0000313" key="1">
    <source>
        <dbReference type="EMBL" id="VDK57944.1"/>
    </source>
</evidence>
<evidence type="ECO:0000313" key="3">
    <source>
        <dbReference type="WBParaSite" id="GPUH_0000732801-mRNA-1"/>
    </source>
</evidence>
<dbReference type="Proteomes" id="UP000271098">
    <property type="component" value="Unassembled WGS sequence"/>
</dbReference>
<dbReference type="WBParaSite" id="GPUH_0000732801-mRNA-1">
    <property type="protein sequence ID" value="GPUH_0000732801-mRNA-1"/>
    <property type="gene ID" value="GPUH_0000732801"/>
</dbReference>
<keyword evidence="2" id="KW-1185">Reference proteome</keyword>
<dbReference type="AlphaFoldDB" id="A0A183DF28"/>
<protein>
    <submittedName>
        <fullName evidence="3">FERM domain-containing protein</fullName>
    </submittedName>
</protein>
<name>A0A183DF28_9BILA</name>
<gene>
    <name evidence="1" type="ORF">GPUH_LOCUS7317</name>
</gene>
<evidence type="ECO:0000313" key="2">
    <source>
        <dbReference type="Proteomes" id="UP000271098"/>
    </source>
</evidence>
<dbReference type="SUPFAM" id="SSF54277">
    <property type="entry name" value="CAD &amp; PB1 domains"/>
    <property type="match status" value="1"/>
</dbReference>